<dbReference type="KEGG" id="cbei:LF65_04308"/>
<dbReference type="Proteomes" id="UP000031866">
    <property type="component" value="Chromosome"/>
</dbReference>
<name>A0A0B5QS02_CLOBE</name>
<organism evidence="2 3">
    <name type="scientific">Clostridium beijerinckii</name>
    <name type="common">Clostridium MP</name>
    <dbReference type="NCBI Taxonomy" id="1520"/>
    <lineage>
        <taxon>Bacteria</taxon>
        <taxon>Bacillati</taxon>
        <taxon>Bacillota</taxon>
        <taxon>Clostridia</taxon>
        <taxon>Eubacteriales</taxon>
        <taxon>Clostridiaceae</taxon>
        <taxon>Clostridium</taxon>
    </lineage>
</organism>
<proteinExistence type="predicted"/>
<keyword evidence="2" id="KW-0808">Transferase</keyword>
<accession>A0A0B5QS02</accession>
<dbReference type="OrthoDB" id="948250at2"/>
<protein>
    <submittedName>
        <fullName evidence="2">GNAT family acetyltransferase</fullName>
    </submittedName>
</protein>
<gene>
    <name evidence="2" type="ORF">LF65_04308</name>
</gene>
<sequence length="182" mass="20932">MIFEDKKVKLKNGEECILRSPDVKDAEKLIDYLRKASSETDYMLRYPEEITMTIEAEEKFVNDIRESNKDVMISAFIDDKLVGNSSICIIGNMIKVSHRANFGIAVIKEAWNLGVGKALLTEILKYAKKVGFEQVELEVASDNYKAINLYEEFGFKKYGTRSNSFKLEDGSYYTEYLMMKNL</sequence>
<dbReference type="EMBL" id="CP010086">
    <property type="protein sequence ID" value="AJH00848.1"/>
    <property type="molecule type" value="Genomic_DNA"/>
</dbReference>
<evidence type="ECO:0000313" key="3">
    <source>
        <dbReference type="Proteomes" id="UP000031866"/>
    </source>
</evidence>
<dbReference type="AlphaFoldDB" id="A0A0B5QS02"/>
<evidence type="ECO:0000313" key="2">
    <source>
        <dbReference type="EMBL" id="AJH00848.1"/>
    </source>
</evidence>
<dbReference type="SUPFAM" id="SSF55729">
    <property type="entry name" value="Acyl-CoA N-acyltransferases (Nat)"/>
    <property type="match status" value="1"/>
</dbReference>
<dbReference type="InterPro" id="IPR000182">
    <property type="entry name" value="GNAT_dom"/>
</dbReference>
<dbReference type="Gene3D" id="3.40.630.30">
    <property type="match status" value="1"/>
</dbReference>
<dbReference type="PANTHER" id="PTHR43415:SF3">
    <property type="entry name" value="GNAT-FAMILY ACETYLTRANSFERASE"/>
    <property type="match status" value="1"/>
</dbReference>
<dbReference type="PANTHER" id="PTHR43415">
    <property type="entry name" value="SPERMIDINE N(1)-ACETYLTRANSFERASE"/>
    <property type="match status" value="1"/>
</dbReference>
<dbReference type="GO" id="GO:0016747">
    <property type="term" value="F:acyltransferase activity, transferring groups other than amino-acyl groups"/>
    <property type="evidence" value="ECO:0007669"/>
    <property type="project" value="InterPro"/>
</dbReference>
<dbReference type="PROSITE" id="PS51186">
    <property type="entry name" value="GNAT"/>
    <property type="match status" value="1"/>
</dbReference>
<dbReference type="InterPro" id="IPR016181">
    <property type="entry name" value="Acyl_CoA_acyltransferase"/>
</dbReference>
<dbReference type="STRING" id="1520.LF65_04308"/>
<feature type="domain" description="N-acetyltransferase" evidence="1">
    <location>
        <begin position="16"/>
        <end position="182"/>
    </location>
</feature>
<reference evidence="3" key="1">
    <citation type="submission" date="2014-12" db="EMBL/GenBank/DDBJ databases">
        <title>Genome sequence of Clostridium beijerinckii strain 59B.</title>
        <authorList>
            <person name="Little G.T."/>
            <person name="Minton N.P."/>
        </authorList>
    </citation>
    <scope>NUCLEOTIDE SEQUENCE [LARGE SCALE GENOMIC DNA]</scope>
    <source>
        <strain evidence="3">59B</strain>
    </source>
</reference>
<dbReference type="RefSeq" id="WP_041898816.1">
    <property type="nucleotide sequence ID" value="NZ_CP010086.2"/>
</dbReference>
<evidence type="ECO:0000259" key="1">
    <source>
        <dbReference type="PROSITE" id="PS51186"/>
    </source>
</evidence>
<dbReference type="CDD" id="cd04301">
    <property type="entry name" value="NAT_SF"/>
    <property type="match status" value="1"/>
</dbReference>
<dbReference type="Pfam" id="PF00583">
    <property type="entry name" value="Acetyltransf_1"/>
    <property type="match status" value="1"/>
</dbReference>